<reference evidence="1" key="1">
    <citation type="submission" date="2019-11" db="UniProtKB">
        <authorList>
            <consortium name="WormBaseParasite"/>
        </authorList>
    </citation>
    <scope>IDENTIFICATION</scope>
</reference>
<protein>
    <submittedName>
        <fullName evidence="1">Polyprotein</fullName>
    </submittedName>
</protein>
<evidence type="ECO:0000313" key="1">
    <source>
        <dbReference type="WBParaSite" id="MCU_001870-RA"/>
    </source>
</evidence>
<sequence length="94" mass="11115">SFPVERQSVEYPSPSRQEAGTIEQVLLINHKPEAYFRSRPSCTALMRICLWMAVYLPPRSFKRKETENRLRSTWPNMSAPLYVPTEDMTSWREH</sequence>
<proteinExistence type="predicted"/>
<accession>A0A5K3EQ33</accession>
<organism evidence="1">
    <name type="scientific">Mesocestoides corti</name>
    <name type="common">Flatworm</name>
    <dbReference type="NCBI Taxonomy" id="53468"/>
    <lineage>
        <taxon>Eukaryota</taxon>
        <taxon>Metazoa</taxon>
        <taxon>Spiralia</taxon>
        <taxon>Lophotrochozoa</taxon>
        <taxon>Platyhelminthes</taxon>
        <taxon>Cestoda</taxon>
        <taxon>Eucestoda</taxon>
        <taxon>Cyclophyllidea</taxon>
        <taxon>Mesocestoididae</taxon>
        <taxon>Mesocestoides</taxon>
    </lineage>
</organism>
<dbReference type="AlphaFoldDB" id="A0A5K3EQ33"/>
<dbReference type="WBParaSite" id="MCU_001870-RA">
    <property type="protein sequence ID" value="MCU_001870-RA"/>
    <property type="gene ID" value="MCU_001870"/>
</dbReference>
<name>A0A5K3EQ33_MESCO</name>